<organism evidence="5 6">
    <name type="scientific">Calocera viscosa (strain TUFC12733)</name>
    <dbReference type="NCBI Taxonomy" id="1330018"/>
    <lineage>
        <taxon>Eukaryota</taxon>
        <taxon>Fungi</taxon>
        <taxon>Dikarya</taxon>
        <taxon>Basidiomycota</taxon>
        <taxon>Agaricomycotina</taxon>
        <taxon>Dacrymycetes</taxon>
        <taxon>Dacrymycetales</taxon>
        <taxon>Dacrymycetaceae</taxon>
        <taxon>Calocera</taxon>
    </lineage>
</organism>
<dbReference type="PANTHER" id="PTHR11808">
    <property type="entry name" value="TRANS-SULFURATION ENZYME FAMILY MEMBER"/>
    <property type="match status" value="1"/>
</dbReference>
<evidence type="ECO:0000256" key="3">
    <source>
        <dbReference type="PIRSR" id="PIRSR001434-2"/>
    </source>
</evidence>
<dbReference type="Gene3D" id="3.90.1150.10">
    <property type="entry name" value="Aspartate Aminotransferase, domain 1"/>
    <property type="match status" value="1"/>
</dbReference>
<accession>A0A167QM18</accession>
<dbReference type="InterPro" id="IPR015421">
    <property type="entry name" value="PyrdxlP-dep_Trfase_major"/>
</dbReference>
<keyword evidence="2 3" id="KW-0663">Pyridoxal phosphate</keyword>
<dbReference type="GO" id="GO:0030170">
    <property type="term" value="F:pyridoxal phosphate binding"/>
    <property type="evidence" value="ECO:0007669"/>
    <property type="project" value="InterPro"/>
</dbReference>
<dbReference type="PANTHER" id="PTHR11808:SF35">
    <property type="entry name" value="CYSTATHIONINE GAMMA-SYNTHASE (AFU_ORTHOLOGUE AFUA_7G01590)"/>
    <property type="match status" value="1"/>
</dbReference>
<comment type="cofactor">
    <cofactor evidence="1 4">
        <name>pyridoxal 5'-phosphate</name>
        <dbReference type="ChEBI" id="CHEBI:597326"/>
    </cofactor>
</comment>
<dbReference type="Pfam" id="PF01053">
    <property type="entry name" value="Cys_Met_Meta_PP"/>
    <property type="match status" value="1"/>
</dbReference>
<dbReference type="GO" id="GO:0016846">
    <property type="term" value="F:carbon-sulfur lyase activity"/>
    <property type="evidence" value="ECO:0007669"/>
    <property type="project" value="TreeGrafter"/>
</dbReference>
<dbReference type="InterPro" id="IPR015422">
    <property type="entry name" value="PyrdxlP-dep_Trfase_small"/>
</dbReference>
<dbReference type="Proteomes" id="UP000076738">
    <property type="component" value="Unassembled WGS sequence"/>
</dbReference>
<dbReference type="EMBL" id="KV417270">
    <property type="protein sequence ID" value="KZP00060.1"/>
    <property type="molecule type" value="Genomic_DNA"/>
</dbReference>
<gene>
    <name evidence="5" type="ORF">CALVIDRAFT_533724</name>
</gene>
<evidence type="ECO:0000256" key="1">
    <source>
        <dbReference type="ARBA" id="ARBA00001933"/>
    </source>
</evidence>
<dbReference type="GO" id="GO:0005737">
    <property type="term" value="C:cytoplasm"/>
    <property type="evidence" value="ECO:0007669"/>
    <property type="project" value="TreeGrafter"/>
</dbReference>
<dbReference type="AlphaFoldDB" id="A0A167QM18"/>
<comment type="similarity">
    <text evidence="4">Belongs to the trans-sulfuration enzymes family.</text>
</comment>
<evidence type="ECO:0000256" key="2">
    <source>
        <dbReference type="ARBA" id="ARBA00022898"/>
    </source>
</evidence>
<reference evidence="5 6" key="1">
    <citation type="journal article" date="2016" name="Mol. Biol. Evol.">
        <title>Comparative Genomics of Early-Diverging Mushroom-Forming Fungi Provides Insights into the Origins of Lignocellulose Decay Capabilities.</title>
        <authorList>
            <person name="Nagy L.G."/>
            <person name="Riley R."/>
            <person name="Tritt A."/>
            <person name="Adam C."/>
            <person name="Daum C."/>
            <person name="Floudas D."/>
            <person name="Sun H."/>
            <person name="Yadav J.S."/>
            <person name="Pangilinan J."/>
            <person name="Larsson K.H."/>
            <person name="Matsuura K."/>
            <person name="Barry K."/>
            <person name="Labutti K."/>
            <person name="Kuo R."/>
            <person name="Ohm R.A."/>
            <person name="Bhattacharya S.S."/>
            <person name="Shirouzu T."/>
            <person name="Yoshinaga Y."/>
            <person name="Martin F.M."/>
            <person name="Grigoriev I.V."/>
            <person name="Hibbett D.S."/>
        </authorList>
    </citation>
    <scope>NUCLEOTIDE SEQUENCE [LARGE SCALE GENOMIC DNA]</scope>
    <source>
        <strain evidence="5 6">TUFC12733</strain>
    </source>
</reference>
<protein>
    <submittedName>
        <fullName evidence="5">Cystathionine gamma-synthase</fullName>
    </submittedName>
</protein>
<dbReference type="InterPro" id="IPR000277">
    <property type="entry name" value="Cys/Met-Metab_PyrdxlP-dep_enz"/>
</dbReference>
<name>A0A167QM18_CALVF</name>
<sequence length="395" mass="43560">MADKPGMQTTLIHGDDSYRQSAAVAPEISVSTSTFIHPTPKGQIVLGATPSDYDPFQPSRHFYSRYSQGVSTRVQKLLGPICVCHAVTYASGLAAAYAATVHYKPKRIAIRGGYHGFHMSIKVYQASNSVEIIDIDDEYKPGDLVWIETPLNPTGEVRNIKHYADRAHAVGAHIVVDSTFAPPPLSNPFDQGADCVMHSGTKYFGGHSDLLCGVLVVKTKEEWFELWNDRTFLGNMMGSLESWLLLRSLRTLPIRVARQSKTATELAAWLQKIEQTPKGKEFDGVAGGLIEKVWHSSLQKEASEPWFKEQMKGGVACFSIHLTDPKHAQLLPNTLEYFVSASSLGGVESLMQHHIVTDAGASPKLCRLSIGLEDLEDLKADFRQAFKKIARPAKL</sequence>
<keyword evidence="6" id="KW-1185">Reference proteome</keyword>
<dbReference type="SUPFAM" id="SSF53383">
    <property type="entry name" value="PLP-dependent transferases"/>
    <property type="match status" value="1"/>
</dbReference>
<dbReference type="Gene3D" id="3.40.640.10">
    <property type="entry name" value="Type I PLP-dependent aspartate aminotransferase-like (Major domain)"/>
    <property type="match status" value="1"/>
</dbReference>
<evidence type="ECO:0000313" key="6">
    <source>
        <dbReference type="Proteomes" id="UP000076738"/>
    </source>
</evidence>
<evidence type="ECO:0000313" key="5">
    <source>
        <dbReference type="EMBL" id="KZP00060.1"/>
    </source>
</evidence>
<dbReference type="STRING" id="1330018.A0A167QM18"/>
<evidence type="ECO:0000256" key="4">
    <source>
        <dbReference type="RuleBase" id="RU362118"/>
    </source>
</evidence>
<dbReference type="GO" id="GO:0019346">
    <property type="term" value="P:transsulfuration"/>
    <property type="evidence" value="ECO:0007669"/>
    <property type="project" value="InterPro"/>
</dbReference>
<feature type="modified residue" description="N6-(pyridoxal phosphate)lysine" evidence="3">
    <location>
        <position position="202"/>
    </location>
</feature>
<dbReference type="OrthoDB" id="3512640at2759"/>
<dbReference type="PIRSF" id="PIRSF001434">
    <property type="entry name" value="CGS"/>
    <property type="match status" value="1"/>
</dbReference>
<proteinExistence type="inferred from homology"/>
<dbReference type="InterPro" id="IPR015424">
    <property type="entry name" value="PyrdxlP-dep_Trfase"/>
</dbReference>